<dbReference type="EMBL" id="BMZB01000001">
    <property type="protein sequence ID" value="GGZ23377.1"/>
    <property type="molecule type" value="Genomic_DNA"/>
</dbReference>
<dbReference type="Gene3D" id="3.40.50.300">
    <property type="entry name" value="P-loop containing nucleotide triphosphate hydrolases"/>
    <property type="match status" value="1"/>
</dbReference>
<dbReference type="Pfam" id="PF02367">
    <property type="entry name" value="TsaE"/>
    <property type="match status" value="1"/>
</dbReference>
<comment type="caution">
    <text evidence="11">The sequence shown here is derived from an EMBL/GenBank/DDBJ whole genome shotgun (WGS) entry which is preliminary data.</text>
</comment>
<evidence type="ECO:0000313" key="11">
    <source>
        <dbReference type="EMBL" id="GGZ23377.1"/>
    </source>
</evidence>
<dbReference type="GO" id="GO:0046872">
    <property type="term" value="F:metal ion binding"/>
    <property type="evidence" value="ECO:0007669"/>
    <property type="project" value="UniProtKB-KW"/>
</dbReference>
<keyword evidence="12" id="KW-1185">Reference proteome</keyword>
<reference evidence="11" key="1">
    <citation type="journal article" date="2014" name="Int. J. Syst. Evol. Microbiol.">
        <title>Complete genome sequence of Corynebacterium casei LMG S-19264T (=DSM 44701T), isolated from a smear-ripened cheese.</title>
        <authorList>
            <consortium name="US DOE Joint Genome Institute (JGI-PGF)"/>
            <person name="Walter F."/>
            <person name="Albersmeier A."/>
            <person name="Kalinowski J."/>
            <person name="Ruckert C."/>
        </authorList>
    </citation>
    <scope>NUCLEOTIDE SEQUENCE</scope>
    <source>
        <strain evidence="11">KCTC 32296</strain>
    </source>
</reference>
<keyword evidence="9" id="KW-0460">Magnesium</keyword>
<proteinExistence type="inferred from homology"/>
<dbReference type="NCBIfam" id="TIGR00150">
    <property type="entry name" value="T6A_YjeE"/>
    <property type="match status" value="1"/>
</dbReference>
<keyword evidence="8" id="KW-0067">ATP-binding</keyword>
<accession>A0A918UNW0</accession>
<dbReference type="SUPFAM" id="SSF52540">
    <property type="entry name" value="P-loop containing nucleoside triphosphate hydrolases"/>
    <property type="match status" value="1"/>
</dbReference>
<comment type="similarity">
    <text evidence="2">Belongs to the TsaE family.</text>
</comment>
<gene>
    <name evidence="11" type="ORF">GCM10011273_05450</name>
</gene>
<keyword evidence="6" id="KW-0479">Metal-binding</keyword>
<dbReference type="PANTHER" id="PTHR33540">
    <property type="entry name" value="TRNA THREONYLCARBAMOYLADENOSINE BIOSYNTHESIS PROTEIN TSAE"/>
    <property type="match status" value="1"/>
</dbReference>
<keyword evidence="5" id="KW-0819">tRNA processing</keyword>
<dbReference type="RefSeq" id="WP_189484822.1">
    <property type="nucleotide sequence ID" value="NZ_BMZB01000001.1"/>
</dbReference>
<dbReference type="GO" id="GO:0005737">
    <property type="term" value="C:cytoplasm"/>
    <property type="evidence" value="ECO:0007669"/>
    <property type="project" value="UniProtKB-SubCell"/>
</dbReference>
<evidence type="ECO:0000256" key="5">
    <source>
        <dbReference type="ARBA" id="ARBA00022694"/>
    </source>
</evidence>
<dbReference type="GO" id="GO:0005524">
    <property type="term" value="F:ATP binding"/>
    <property type="evidence" value="ECO:0007669"/>
    <property type="project" value="UniProtKB-KW"/>
</dbReference>
<dbReference type="AlphaFoldDB" id="A0A918UNW0"/>
<evidence type="ECO:0000256" key="1">
    <source>
        <dbReference type="ARBA" id="ARBA00004496"/>
    </source>
</evidence>
<evidence type="ECO:0000256" key="4">
    <source>
        <dbReference type="ARBA" id="ARBA00022490"/>
    </source>
</evidence>
<dbReference type="Proteomes" id="UP000662572">
    <property type="component" value="Unassembled WGS sequence"/>
</dbReference>
<name>A0A918UNW0_9CAUL</name>
<dbReference type="GO" id="GO:0002949">
    <property type="term" value="P:tRNA threonylcarbamoyladenosine modification"/>
    <property type="evidence" value="ECO:0007669"/>
    <property type="project" value="InterPro"/>
</dbReference>
<dbReference type="InterPro" id="IPR027417">
    <property type="entry name" value="P-loop_NTPase"/>
</dbReference>
<evidence type="ECO:0000256" key="3">
    <source>
        <dbReference type="ARBA" id="ARBA00019010"/>
    </source>
</evidence>
<organism evidence="11 12">
    <name type="scientific">Asticcacaulis endophyticus</name>
    <dbReference type="NCBI Taxonomy" id="1395890"/>
    <lineage>
        <taxon>Bacteria</taxon>
        <taxon>Pseudomonadati</taxon>
        <taxon>Pseudomonadota</taxon>
        <taxon>Alphaproteobacteria</taxon>
        <taxon>Caulobacterales</taxon>
        <taxon>Caulobacteraceae</taxon>
        <taxon>Asticcacaulis</taxon>
    </lineage>
</organism>
<evidence type="ECO:0000256" key="7">
    <source>
        <dbReference type="ARBA" id="ARBA00022741"/>
    </source>
</evidence>
<evidence type="ECO:0000256" key="8">
    <source>
        <dbReference type="ARBA" id="ARBA00022840"/>
    </source>
</evidence>
<evidence type="ECO:0000256" key="9">
    <source>
        <dbReference type="ARBA" id="ARBA00022842"/>
    </source>
</evidence>
<evidence type="ECO:0000256" key="10">
    <source>
        <dbReference type="ARBA" id="ARBA00032441"/>
    </source>
</evidence>
<comment type="subcellular location">
    <subcellularLocation>
        <location evidence="1">Cytoplasm</location>
    </subcellularLocation>
</comment>
<keyword evidence="4" id="KW-0963">Cytoplasm</keyword>
<keyword evidence="7" id="KW-0547">Nucleotide-binding</keyword>
<evidence type="ECO:0000256" key="2">
    <source>
        <dbReference type="ARBA" id="ARBA00007599"/>
    </source>
</evidence>
<dbReference type="InterPro" id="IPR003442">
    <property type="entry name" value="T6A_TsaE"/>
</dbReference>
<reference evidence="11" key="2">
    <citation type="submission" date="2020-09" db="EMBL/GenBank/DDBJ databases">
        <authorList>
            <person name="Sun Q."/>
            <person name="Kim S."/>
        </authorList>
    </citation>
    <scope>NUCLEOTIDE SEQUENCE</scope>
    <source>
        <strain evidence="11">KCTC 32296</strain>
    </source>
</reference>
<protein>
    <recommendedName>
        <fullName evidence="3">tRNA threonylcarbamoyladenosine biosynthesis protein TsaE</fullName>
    </recommendedName>
    <alternativeName>
        <fullName evidence="10">t(6)A37 threonylcarbamoyladenosine biosynthesis protein TsaE</fullName>
    </alternativeName>
</protein>
<evidence type="ECO:0000313" key="12">
    <source>
        <dbReference type="Proteomes" id="UP000662572"/>
    </source>
</evidence>
<sequence length="149" mass="16552">MIAETVWLKDATATEALGARIGQSLKTGDIVYLTGDLGAGKSCLARGLIRSRTNADQDVPSPTFTLVQTYEAEGVDIAHFDLYRLTDPEEVYEIGLFELTEDHACLIEWPQRLGHLGFEDYLEIHLEAGQDEHGHQGRIATLTPHGQYR</sequence>
<evidence type="ECO:0000256" key="6">
    <source>
        <dbReference type="ARBA" id="ARBA00022723"/>
    </source>
</evidence>
<dbReference type="PANTHER" id="PTHR33540:SF2">
    <property type="entry name" value="TRNA THREONYLCARBAMOYLADENOSINE BIOSYNTHESIS PROTEIN TSAE"/>
    <property type="match status" value="1"/>
</dbReference>